<reference evidence="1 2" key="1">
    <citation type="journal article" date="2014" name="Genome Biol. Evol.">
        <title>Acetic acid bacteria genomes reveal functional traits for adaptation to life in insect guts.</title>
        <authorList>
            <person name="Chouaia B."/>
            <person name="Gaiarsa S."/>
            <person name="Crotti E."/>
            <person name="Comandatore F."/>
            <person name="Degli Esposti M."/>
            <person name="Ricci I."/>
            <person name="Alma A."/>
            <person name="Favia G."/>
            <person name="Bandi C."/>
            <person name="Daffonchio D."/>
        </authorList>
    </citation>
    <scope>NUCLEOTIDE SEQUENCE [LARGE SCALE GENOMIC DNA]</scope>
    <source>
        <strain evidence="1 2">SF2.1</strain>
    </source>
</reference>
<evidence type="ECO:0000313" key="1">
    <source>
        <dbReference type="EMBL" id="CDG40822.1"/>
    </source>
</evidence>
<gene>
    <name evidence="1" type="ORF">ASAP_2777</name>
</gene>
<protein>
    <submittedName>
        <fullName evidence="1">Uncharacterized protein</fullName>
    </submittedName>
</protein>
<sequence>MPGAEGHLILVDQTGGTIHASPGLSHQSSTMGVFLTRTGRI</sequence>
<accession>A0A060QM09</accession>
<reference evidence="1 2" key="2">
    <citation type="journal article" date="2014" name="PLoS ONE">
        <title>Evolution of mitochondria reconstructed from the energy metabolism of living bacteria.</title>
        <authorList>
            <person name="Degli Esposti M."/>
            <person name="Chouaia B."/>
            <person name="Comandatore F."/>
            <person name="Crotti E."/>
            <person name="Sassera D."/>
            <person name="Lievens P.M."/>
            <person name="Daffonchio D."/>
            <person name="Bandi C."/>
        </authorList>
    </citation>
    <scope>NUCLEOTIDE SEQUENCE [LARGE SCALE GENOMIC DNA]</scope>
    <source>
        <strain evidence="1 2">SF2.1</strain>
    </source>
</reference>
<name>A0A060QM09_9PROT</name>
<dbReference type="Proteomes" id="UP000027583">
    <property type="component" value="Unassembled WGS sequence"/>
</dbReference>
<dbReference type="AlphaFoldDB" id="A0A060QM09"/>
<evidence type="ECO:0000313" key="2">
    <source>
        <dbReference type="Proteomes" id="UP000027583"/>
    </source>
</evidence>
<comment type="caution">
    <text evidence="1">The sequence shown here is derived from an EMBL/GenBank/DDBJ whole genome shotgun (WGS) entry which is preliminary data.</text>
</comment>
<organism evidence="1 2">
    <name type="scientific">Asaia bogorensis</name>
    <dbReference type="NCBI Taxonomy" id="91915"/>
    <lineage>
        <taxon>Bacteria</taxon>
        <taxon>Pseudomonadati</taxon>
        <taxon>Pseudomonadota</taxon>
        <taxon>Alphaproteobacteria</taxon>
        <taxon>Acetobacterales</taxon>
        <taxon>Acetobacteraceae</taxon>
        <taxon>Asaia</taxon>
    </lineage>
</organism>
<proteinExistence type="predicted"/>
<dbReference type="EMBL" id="CBLX010000024">
    <property type="protein sequence ID" value="CDG40822.1"/>
    <property type="molecule type" value="Genomic_DNA"/>
</dbReference>